<dbReference type="Proteomes" id="UP001549200">
    <property type="component" value="Unassembled WGS sequence"/>
</dbReference>
<evidence type="ECO:0000256" key="1">
    <source>
        <dbReference type="ARBA" id="ARBA00022729"/>
    </source>
</evidence>
<dbReference type="Gene3D" id="3.40.190.10">
    <property type="entry name" value="Periplasmic binding protein-like II"/>
    <property type="match status" value="2"/>
</dbReference>
<dbReference type="Pfam" id="PF13531">
    <property type="entry name" value="SBP_bac_11"/>
    <property type="match status" value="1"/>
</dbReference>
<dbReference type="EMBL" id="JBEPLZ010000014">
    <property type="protein sequence ID" value="MET3571908.1"/>
    <property type="molecule type" value="Genomic_DNA"/>
</dbReference>
<proteinExistence type="predicted"/>
<dbReference type="PIRSF" id="PIRSF002825">
    <property type="entry name" value="CfbpA"/>
    <property type="match status" value="1"/>
</dbReference>
<keyword evidence="3" id="KW-1185">Reference proteome</keyword>
<dbReference type="PANTHER" id="PTHR30006">
    <property type="entry name" value="THIAMINE-BINDING PERIPLASMIC PROTEIN-RELATED"/>
    <property type="match status" value="1"/>
</dbReference>
<dbReference type="SUPFAM" id="SSF53850">
    <property type="entry name" value="Periplasmic binding protein-like II"/>
    <property type="match status" value="1"/>
</dbReference>
<accession>A0ABV2G0V8</accession>
<protein>
    <submittedName>
        <fullName evidence="2">Iron(III) transport system substrate-binding protein</fullName>
    </submittedName>
</protein>
<comment type="caution">
    <text evidence="2">The sequence shown here is derived from an EMBL/GenBank/DDBJ whole genome shotgun (WGS) entry which is preliminary data.</text>
</comment>
<gene>
    <name evidence="2" type="ORF">ABID13_003559</name>
</gene>
<reference evidence="2 3" key="1">
    <citation type="submission" date="2024-06" db="EMBL/GenBank/DDBJ databases">
        <title>Genomic Encyclopedia of Type Strains, Phase IV (KMG-IV): sequencing the most valuable type-strain genomes for metagenomic binning, comparative biology and taxonomic classification.</title>
        <authorList>
            <person name="Goeker M."/>
        </authorList>
    </citation>
    <scope>NUCLEOTIDE SEQUENCE [LARGE SCALE GENOMIC DNA]</scope>
    <source>
        <strain evidence="2 3">DSM 19261</strain>
    </source>
</reference>
<dbReference type="PANTHER" id="PTHR30006:SF2">
    <property type="entry name" value="ABC TRANSPORTER SUBSTRATE-BINDING PROTEIN"/>
    <property type="match status" value="1"/>
</dbReference>
<evidence type="ECO:0000313" key="2">
    <source>
        <dbReference type="EMBL" id="MET3571908.1"/>
    </source>
</evidence>
<evidence type="ECO:0000313" key="3">
    <source>
        <dbReference type="Proteomes" id="UP001549200"/>
    </source>
</evidence>
<sequence length="362" mass="40185">MAHVRIIPVRIVKPMKKNWNIYMAAIGIALCLAGCAGRGQSAAAEGETDEVLVIYCPHPLEFINPIVSEFENRTGVRTYVQTGGTGELLQMVEEHREPACDIFWGGSLSTTSPRQELFEPYVSKNEDMVREEFKNLGGSLTRFTDMPSVIMVNTNLIGDTVVEGYEDLLKPELRGKIAMCNPSTSSSAYEHLINMLYAMGDGDPEKGWDYVEQFCRNLDGTLLGGSAQVYQGVAEGQFAVGLTFEEGGAHYVAQGEPVRLVYMKEGVISTPDVVGIVKGSRHMADAKDFVDFVTGKDAQTVIADRLVRRSVRKDVEEPEYLPDKDKVHIIYDDLDLVNSRKKEWLERFAEIFRRVSDGGQAG</sequence>
<organism evidence="2 3">
    <name type="scientific">Enterocloster citroniae</name>
    <dbReference type="NCBI Taxonomy" id="358743"/>
    <lineage>
        <taxon>Bacteria</taxon>
        <taxon>Bacillati</taxon>
        <taxon>Bacillota</taxon>
        <taxon>Clostridia</taxon>
        <taxon>Lachnospirales</taxon>
        <taxon>Lachnospiraceae</taxon>
        <taxon>Enterocloster</taxon>
    </lineage>
</organism>
<name>A0ABV2G0V8_9FIRM</name>
<keyword evidence="1" id="KW-0732">Signal</keyword>
<dbReference type="InterPro" id="IPR026045">
    <property type="entry name" value="Ferric-bd"/>
</dbReference>